<feature type="domain" description="CTP synthase N-terminal" evidence="13">
    <location>
        <begin position="3"/>
        <end position="267"/>
    </location>
</feature>
<evidence type="ECO:0000313" key="14">
    <source>
        <dbReference type="EMBL" id="OGF57509.1"/>
    </source>
</evidence>
<feature type="active site" evidence="11">
    <location>
        <position position="503"/>
    </location>
</feature>
<dbReference type="NCBIfam" id="TIGR00337">
    <property type="entry name" value="PyrG"/>
    <property type="match status" value="1"/>
</dbReference>
<dbReference type="Pfam" id="PF00117">
    <property type="entry name" value="GATase"/>
    <property type="match status" value="1"/>
</dbReference>
<dbReference type="Pfam" id="PF06418">
    <property type="entry name" value="CTP_synth_N"/>
    <property type="match status" value="1"/>
</dbReference>
<feature type="binding site" evidence="11">
    <location>
        <position position="13"/>
    </location>
    <ligand>
        <name>CTP</name>
        <dbReference type="ChEBI" id="CHEBI:37563"/>
        <note>allosteric inhibitor</note>
    </ligand>
</feature>
<feature type="binding site" evidence="11">
    <location>
        <position position="401"/>
    </location>
    <ligand>
        <name>L-glutamine</name>
        <dbReference type="ChEBI" id="CHEBI:58359"/>
    </ligand>
</feature>
<feature type="binding site" evidence="11">
    <location>
        <position position="224"/>
    </location>
    <ligand>
        <name>UTP</name>
        <dbReference type="ChEBI" id="CHEBI:46398"/>
    </ligand>
</feature>
<evidence type="ECO:0000259" key="13">
    <source>
        <dbReference type="Pfam" id="PF06418"/>
    </source>
</evidence>
<dbReference type="UniPathway" id="UPA00159">
    <property type="reaction ID" value="UER00277"/>
</dbReference>
<dbReference type="PROSITE" id="PS51273">
    <property type="entry name" value="GATASE_TYPE_1"/>
    <property type="match status" value="1"/>
</dbReference>
<comment type="miscellaneous">
    <text evidence="11">CTPSs have evolved a hybrid strategy for distinguishing between UTP and CTP. The overlapping regions of the product feedback inhibitory and substrate sites recognize a common feature in both compounds, the triphosphate moiety. To differentiate isosteric substrate and product pyrimidine rings, an additional pocket far from the expected kinase/ligase catalytic site, specifically recognizes the cytosine and ribose portions of the product inhibitor.</text>
</comment>
<dbReference type="InterPro" id="IPR004468">
    <property type="entry name" value="CTP_synthase"/>
</dbReference>
<evidence type="ECO:0000256" key="3">
    <source>
        <dbReference type="ARBA" id="ARBA00022598"/>
    </source>
</evidence>
<evidence type="ECO:0000256" key="8">
    <source>
        <dbReference type="ARBA" id="ARBA00022962"/>
    </source>
</evidence>
<dbReference type="EC" id="6.3.4.2" evidence="11"/>
<comment type="subunit">
    <text evidence="11">Homotetramer.</text>
</comment>
<accession>A0A1F5V267</accession>
<evidence type="ECO:0000256" key="2">
    <source>
        <dbReference type="ARBA" id="ARBA00007533"/>
    </source>
</evidence>
<dbReference type="GO" id="GO:0004359">
    <property type="term" value="F:glutaminase activity"/>
    <property type="evidence" value="ECO:0007669"/>
    <property type="project" value="RHEA"/>
</dbReference>
<dbReference type="SUPFAM" id="SSF52317">
    <property type="entry name" value="Class I glutamine amidotransferase-like"/>
    <property type="match status" value="1"/>
</dbReference>
<dbReference type="GO" id="GO:0044210">
    <property type="term" value="P:'de novo' CTP biosynthetic process"/>
    <property type="evidence" value="ECO:0007669"/>
    <property type="project" value="UniProtKB-UniRule"/>
</dbReference>
<feature type="binding site" evidence="11">
    <location>
        <position position="13"/>
    </location>
    <ligand>
        <name>UTP</name>
        <dbReference type="ChEBI" id="CHEBI:46398"/>
    </ligand>
</feature>
<dbReference type="GO" id="GO:0046872">
    <property type="term" value="F:metal ion binding"/>
    <property type="evidence" value="ECO:0007669"/>
    <property type="project" value="UniProtKB-KW"/>
</dbReference>
<evidence type="ECO:0000256" key="5">
    <source>
        <dbReference type="ARBA" id="ARBA00022741"/>
    </source>
</evidence>
<feature type="active site" evidence="11">
    <location>
        <position position="505"/>
    </location>
</feature>
<comment type="similarity">
    <text evidence="2 11">Belongs to the CTP synthase family.</text>
</comment>
<feature type="binding site" evidence="11">
    <location>
        <position position="54"/>
    </location>
    <ligand>
        <name>L-glutamine</name>
        <dbReference type="ChEBI" id="CHEBI:58359"/>
    </ligand>
</feature>
<feature type="binding site" evidence="11">
    <location>
        <begin position="14"/>
        <end position="19"/>
    </location>
    <ligand>
        <name>ATP</name>
        <dbReference type="ChEBI" id="CHEBI:30616"/>
    </ligand>
</feature>
<comment type="caution">
    <text evidence="11">Lacks conserved residue(s) required for the propagation of feature annotation.</text>
</comment>
<feature type="binding site" evidence="11">
    <location>
        <begin position="188"/>
        <end position="193"/>
    </location>
    <ligand>
        <name>CTP</name>
        <dbReference type="ChEBI" id="CHEBI:37563"/>
        <note>allosteric inhibitor</note>
    </ligand>
</feature>
<keyword evidence="3 11" id="KW-0436">Ligase</keyword>
<comment type="caution">
    <text evidence="14">The sequence shown here is derived from an EMBL/GenBank/DDBJ whole genome shotgun (WGS) entry which is preliminary data.</text>
</comment>
<name>A0A1F5V267_FRAXR</name>
<keyword evidence="5 11" id="KW-0547">Nucleotide-binding</keyword>
<keyword evidence="7 11" id="KW-0460">Magnesium</keyword>
<feature type="binding site" evidence="11">
    <location>
        <position position="224"/>
    </location>
    <ligand>
        <name>CTP</name>
        <dbReference type="ChEBI" id="CHEBI:37563"/>
        <note>allosteric inhibitor</note>
    </ligand>
</feature>
<keyword evidence="8 11" id="KW-0315">Glutamine amidotransferase</keyword>
<evidence type="ECO:0000256" key="6">
    <source>
        <dbReference type="ARBA" id="ARBA00022840"/>
    </source>
</evidence>
<evidence type="ECO:0000256" key="7">
    <source>
        <dbReference type="ARBA" id="ARBA00022842"/>
    </source>
</evidence>
<evidence type="ECO:0000259" key="12">
    <source>
        <dbReference type="Pfam" id="PF00117"/>
    </source>
</evidence>
<organism evidence="14 15">
    <name type="scientific">Fraserbacteria sp. (strain RBG_16_55_9)</name>
    <dbReference type="NCBI Taxonomy" id="1817864"/>
    <lineage>
        <taxon>Bacteria</taxon>
        <taxon>Candidatus Fraseribacteriota</taxon>
    </lineage>
</organism>
<feature type="region of interest" description="Amidoligase domain" evidence="11">
    <location>
        <begin position="1"/>
        <end position="267"/>
    </location>
</feature>
<dbReference type="InterPro" id="IPR033828">
    <property type="entry name" value="GATase1_CTP_Synthase"/>
</dbReference>
<keyword evidence="6 11" id="KW-0067">ATP-binding</keyword>
<feature type="binding site" evidence="11">
    <location>
        <position position="71"/>
    </location>
    <ligand>
        <name>ATP</name>
        <dbReference type="ChEBI" id="CHEBI:30616"/>
    </ligand>
</feature>
<dbReference type="InterPro" id="IPR029062">
    <property type="entry name" value="Class_I_gatase-like"/>
</dbReference>
<dbReference type="GO" id="GO:0042802">
    <property type="term" value="F:identical protein binding"/>
    <property type="evidence" value="ECO:0007669"/>
    <property type="project" value="TreeGrafter"/>
</dbReference>
<protein>
    <recommendedName>
        <fullName evidence="11">CTP synthase</fullName>
        <ecNumber evidence="11">6.3.4.2</ecNumber>
    </recommendedName>
    <alternativeName>
        <fullName evidence="11">Cytidine 5'-triphosphate synthase</fullName>
    </alternativeName>
    <alternativeName>
        <fullName evidence="11">Cytidine triphosphate synthetase</fullName>
        <shortName evidence="11">CTP synthetase</shortName>
        <shortName evidence="11">CTPS</shortName>
    </alternativeName>
    <alternativeName>
        <fullName evidence="11">UTP--ammonia ligase</fullName>
    </alternativeName>
</protein>
<gene>
    <name evidence="11" type="primary">pyrG</name>
    <name evidence="14" type="ORF">A2Z21_08945</name>
</gene>
<dbReference type="EMBL" id="MFGX01000011">
    <property type="protein sequence ID" value="OGF57509.1"/>
    <property type="molecule type" value="Genomic_DNA"/>
</dbReference>
<dbReference type="InterPro" id="IPR017926">
    <property type="entry name" value="GATASE"/>
</dbReference>
<feature type="binding site" evidence="11">
    <location>
        <begin position="148"/>
        <end position="150"/>
    </location>
    <ligand>
        <name>CTP</name>
        <dbReference type="ChEBI" id="CHEBI:37563"/>
        <note>allosteric inhibitor</note>
    </ligand>
</feature>
<evidence type="ECO:0000256" key="4">
    <source>
        <dbReference type="ARBA" id="ARBA00022723"/>
    </source>
</evidence>
<feature type="binding site" evidence="11">
    <location>
        <begin position="378"/>
        <end position="381"/>
    </location>
    <ligand>
        <name>L-glutamine</name>
        <dbReference type="ChEBI" id="CHEBI:58359"/>
    </ligand>
</feature>
<feature type="domain" description="Glutamine amidotransferase" evidence="12">
    <location>
        <begin position="302"/>
        <end position="522"/>
    </location>
</feature>
<evidence type="ECO:0000256" key="11">
    <source>
        <dbReference type="HAMAP-Rule" id="MF_01227"/>
    </source>
</evidence>
<dbReference type="GO" id="GO:0005524">
    <property type="term" value="F:ATP binding"/>
    <property type="evidence" value="ECO:0007669"/>
    <property type="project" value="UniProtKB-KW"/>
</dbReference>
<dbReference type="NCBIfam" id="NF003792">
    <property type="entry name" value="PRK05380.1"/>
    <property type="match status" value="1"/>
</dbReference>
<feature type="active site" description="Nucleophile; for glutamine hydrolysis" evidence="11">
    <location>
        <position position="377"/>
    </location>
</feature>
<comment type="catalytic activity">
    <reaction evidence="11">
        <text>L-glutamine + H2O = L-glutamate + NH4(+)</text>
        <dbReference type="Rhea" id="RHEA:15889"/>
        <dbReference type="ChEBI" id="CHEBI:15377"/>
        <dbReference type="ChEBI" id="CHEBI:28938"/>
        <dbReference type="ChEBI" id="CHEBI:29985"/>
        <dbReference type="ChEBI" id="CHEBI:58359"/>
    </reaction>
</comment>
<dbReference type="CDD" id="cd01746">
    <property type="entry name" value="GATase1_CTP_Synthase"/>
    <property type="match status" value="1"/>
</dbReference>
<feature type="binding site" evidence="11">
    <location>
        <position position="141"/>
    </location>
    <ligand>
        <name>Mg(2+)</name>
        <dbReference type="ChEBI" id="CHEBI:18420"/>
    </ligand>
</feature>
<reference evidence="14 15" key="1">
    <citation type="journal article" date="2016" name="Nat. Commun.">
        <title>Thousands of microbial genomes shed light on interconnected biogeochemical processes in an aquifer system.</title>
        <authorList>
            <person name="Anantharaman K."/>
            <person name="Brown C.T."/>
            <person name="Hug L.A."/>
            <person name="Sharon I."/>
            <person name="Castelle C.J."/>
            <person name="Probst A.J."/>
            <person name="Thomas B.C."/>
            <person name="Singh A."/>
            <person name="Wilkins M.J."/>
            <person name="Karaoz U."/>
            <person name="Brodie E.L."/>
            <person name="Williams K.H."/>
            <person name="Hubbard S.S."/>
            <person name="Banfield J.F."/>
        </authorList>
    </citation>
    <scope>NUCLEOTIDE SEQUENCE [LARGE SCALE GENOMIC DNA]</scope>
    <source>
        <strain evidence="15">RBG_16_55_9</strain>
    </source>
</reference>
<dbReference type="InterPro" id="IPR027417">
    <property type="entry name" value="P-loop_NTPase"/>
</dbReference>
<feature type="binding site" evidence="11">
    <location>
        <position position="458"/>
    </location>
    <ligand>
        <name>L-glutamine</name>
        <dbReference type="ChEBI" id="CHEBI:58359"/>
    </ligand>
</feature>
<comment type="pathway">
    <text evidence="1 11">Pyrimidine metabolism; CTP biosynthesis via de novo pathway; CTP from UDP: step 2/2.</text>
</comment>
<proteinExistence type="inferred from homology"/>
<comment type="catalytic activity">
    <reaction evidence="11">
        <text>UTP + NH4(+) + ATP = CTP + ADP + phosphate + 2 H(+)</text>
        <dbReference type="Rhea" id="RHEA:16597"/>
        <dbReference type="ChEBI" id="CHEBI:15378"/>
        <dbReference type="ChEBI" id="CHEBI:28938"/>
        <dbReference type="ChEBI" id="CHEBI:30616"/>
        <dbReference type="ChEBI" id="CHEBI:37563"/>
        <dbReference type="ChEBI" id="CHEBI:43474"/>
        <dbReference type="ChEBI" id="CHEBI:46398"/>
        <dbReference type="ChEBI" id="CHEBI:456216"/>
    </reaction>
</comment>
<dbReference type="FunFam" id="3.40.50.880:FF:000002">
    <property type="entry name" value="CTP synthase"/>
    <property type="match status" value="1"/>
</dbReference>
<dbReference type="Gene3D" id="3.40.50.880">
    <property type="match status" value="1"/>
</dbReference>
<dbReference type="HAMAP" id="MF_01227">
    <property type="entry name" value="PyrG"/>
    <property type="match status" value="1"/>
</dbReference>
<keyword evidence="4 11" id="KW-0479">Metal-binding</keyword>
<sequence>MTKFLFVTGGVLSGLGKGVSSASIGLLLKARGIKVTAIKIDPYLNCDAGTMNPYQHGEVFVLEDGGEVDMDLGSYERFLDVNLTSDHNITTGKVYKRVIERERRGEYLGQTVQIIPHITDEIKSSIRRVAEKSGADVMIVELGGTVGDIESMPFLEAARQMHQELGHENTVFIHTTLVPMVITVGEQKTKPTQHSVKELRAIGIQPDVIVGRSDEPLKDGIKRKIALFCDVPLEAVISAPDVDLIYQVPLVFEEQGLTDYLLNRLKLRIPQQDLNEWKMFLKNALHPESRITVALVGKYTDLKDSYVSYAEALTHAAASLRARVDIQWIEADFYRDELLEGVDGLIVPVGFGHRGAEGKVQAIQYARTHSLPFLGICYGFQLSVVEFCRHVLGLKGANSTEFEEQPAHPVICLMPEQATMQEKGATMRLGAQPVMIERGTLAHRLYGATEISERHRHRYEVNPEYIKQIEEAGFVFSGKSPDGRRMEIGEIPDHPFFIASQFHPEFKSHPTKPRPLFVGLVQACLAQAHSDATSRSS</sequence>
<evidence type="ECO:0000256" key="9">
    <source>
        <dbReference type="ARBA" id="ARBA00022975"/>
    </source>
</evidence>
<dbReference type="FunFam" id="3.40.50.300:FF:000009">
    <property type="entry name" value="CTP synthase"/>
    <property type="match status" value="1"/>
</dbReference>
<dbReference type="PANTHER" id="PTHR11550:SF0">
    <property type="entry name" value="CTP SYNTHASE-RELATED"/>
    <property type="match status" value="1"/>
</dbReference>
<dbReference type="AlphaFoldDB" id="A0A1F5V267"/>
<dbReference type="SUPFAM" id="SSF52540">
    <property type="entry name" value="P-loop containing nucleoside triphosphate hydrolases"/>
    <property type="match status" value="1"/>
</dbReference>
<dbReference type="GO" id="GO:0003883">
    <property type="term" value="F:CTP synthase activity"/>
    <property type="evidence" value="ECO:0007669"/>
    <property type="project" value="UniProtKB-UniRule"/>
</dbReference>
<feature type="binding site" evidence="11">
    <location>
        <position position="350"/>
    </location>
    <ligand>
        <name>L-glutamine</name>
        <dbReference type="ChEBI" id="CHEBI:58359"/>
    </ligand>
</feature>
<dbReference type="Proteomes" id="UP000179157">
    <property type="component" value="Unassembled WGS sequence"/>
</dbReference>
<dbReference type="GO" id="GO:0019856">
    <property type="term" value="P:pyrimidine nucleobase biosynthetic process"/>
    <property type="evidence" value="ECO:0007669"/>
    <property type="project" value="TreeGrafter"/>
</dbReference>
<feature type="binding site" evidence="11">
    <location>
        <begin position="188"/>
        <end position="193"/>
    </location>
    <ligand>
        <name>UTP</name>
        <dbReference type="ChEBI" id="CHEBI:46398"/>
    </ligand>
</feature>
<evidence type="ECO:0000256" key="1">
    <source>
        <dbReference type="ARBA" id="ARBA00005171"/>
    </source>
</evidence>
<dbReference type="GO" id="GO:0097268">
    <property type="term" value="C:cytoophidium"/>
    <property type="evidence" value="ECO:0007669"/>
    <property type="project" value="UniProtKB-ARBA"/>
</dbReference>
<feature type="binding site" evidence="11">
    <location>
        <position position="242"/>
    </location>
    <ligand>
        <name>ATP</name>
        <dbReference type="ChEBI" id="CHEBI:30616"/>
    </ligand>
</feature>
<feature type="binding site" evidence="11">
    <location>
        <position position="71"/>
    </location>
    <ligand>
        <name>Mg(2+)</name>
        <dbReference type="ChEBI" id="CHEBI:18420"/>
    </ligand>
</feature>
<dbReference type="InterPro" id="IPR017456">
    <property type="entry name" value="CTP_synthase_N"/>
</dbReference>
<dbReference type="Gene3D" id="3.40.50.300">
    <property type="entry name" value="P-loop containing nucleotide triphosphate hydrolases"/>
    <property type="match status" value="1"/>
</dbReference>
<evidence type="ECO:0000256" key="10">
    <source>
        <dbReference type="ARBA" id="ARBA00047781"/>
    </source>
</evidence>
<comment type="catalytic activity">
    <reaction evidence="10 11">
        <text>UTP + L-glutamine + ATP + H2O = CTP + L-glutamate + ADP + phosphate + 2 H(+)</text>
        <dbReference type="Rhea" id="RHEA:26426"/>
        <dbReference type="ChEBI" id="CHEBI:15377"/>
        <dbReference type="ChEBI" id="CHEBI:15378"/>
        <dbReference type="ChEBI" id="CHEBI:29985"/>
        <dbReference type="ChEBI" id="CHEBI:30616"/>
        <dbReference type="ChEBI" id="CHEBI:37563"/>
        <dbReference type="ChEBI" id="CHEBI:43474"/>
        <dbReference type="ChEBI" id="CHEBI:46398"/>
        <dbReference type="ChEBI" id="CHEBI:58359"/>
        <dbReference type="ChEBI" id="CHEBI:456216"/>
        <dbReference type="EC" id="6.3.4.2"/>
    </reaction>
</comment>
<dbReference type="CDD" id="cd03113">
    <property type="entry name" value="CTPS_N"/>
    <property type="match status" value="1"/>
</dbReference>
<dbReference type="STRING" id="1817864.A2Z21_08945"/>
<evidence type="ECO:0000313" key="15">
    <source>
        <dbReference type="Proteomes" id="UP000179157"/>
    </source>
</evidence>
<keyword evidence="9 11" id="KW-0665">Pyrimidine biosynthesis</keyword>
<comment type="activity regulation">
    <text evidence="11">Allosterically activated by GTP, when glutamine is the substrate; GTP has no effect on the reaction when ammonia is the substrate. The allosteric effector GTP functions by stabilizing the protein conformation that binds the tetrahedral intermediate(s) formed during glutamine hydrolysis. Inhibited by the product CTP, via allosteric rather than competitive inhibition.</text>
</comment>
<comment type="function">
    <text evidence="11">Catalyzes the ATP-dependent amination of UTP to CTP with either L-glutamine or ammonia as the source of nitrogen. Regulates intracellular CTP levels through interactions with the four ribonucleotide triphosphates.</text>
</comment>
<dbReference type="PANTHER" id="PTHR11550">
    <property type="entry name" value="CTP SYNTHASE"/>
    <property type="match status" value="1"/>
</dbReference>